<feature type="transmembrane region" description="Helical" evidence="1">
    <location>
        <begin position="12"/>
        <end position="35"/>
    </location>
</feature>
<dbReference type="Pfam" id="PF07811">
    <property type="entry name" value="TadE"/>
    <property type="match status" value="1"/>
</dbReference>
<keyword evidence="1" id="KW-1133">Transmembrane helix</keyword>
<protein>
    <submittedName>
        <fullName evidence="3">Pilus assembly protein</fullName>
    </submittedName>
</protein>
<accession>A0A3A5HDH3</accession>
<reference evidence="4" key="1">
    <citation type="submission" date="2018-09" db="EMBL/GenBank/DDBJ databases">
        <authorList>
            <person name="Zhu H."/>
        </authorList>
    </citation>
    <scope>NUCLEOTIDE SEQUENCE [LARGE SCALE GENOMIC DNA]</scope>
    <source>
        <strain evidence="4">K1W22B-1</strain>
    </source>
</reference>
<evidence type="ECO:0000256" key="1">
    <source>
        <dbReference type="SAM" id="Phobius"/>
    </source>
</evidence>
<evidence type="ECO:0000313" key="3">
    <source>
        <dbReference type="EMBL" id="RJS46050.1"/>
    </source>
</evidence>
<name>A0A3A5HDH3_9ACTN</name>
<organism evidence="3 4">
    <name type="scientific">Nocardioides cavernaquae</name>
    <dbReference type="NCBI Taxonomy" id="2321396"/>
    <lineage>
        <taxon>Bacteria</taxon>
        <taxon>Bacillati</taxon>
        <taxon>Actinomycetota</taxon>
        <taxon>Actinomycetes</taxon>
        <taxon>Propionibacteriales</taxon>
        <taxon>Nocardioidaceae</taxon>
        <taxon>Nocardioides</taxon>
    </lineage>
</organism>
<dbReference type="AlphaFoldDB" id="A0A3A5HDH3"/>
<keyword evidence="4" id="KW-1185">Reference proteome</keyword>
<dbReference type="Proteomes" id="UP000276542">
    <property type="component" value="Unassembled WGS sequence"/>
</dbReference>
<gene>
    <name evidence="3" type="ORF">D4739_07340</name>
</gene>
<keyword evidence="1" id="KW-0812">Transmembrane</keyword>
<dbReference type="InterPro" id="IPR049790">
    <property type="entry name" value="Rv3655c/TadE"/>
</dbReference>
<comment type="caution">
    <text evidence="3">The sequence shown here is derived from an EMBL/GenBank/DDBJ whole genome shotgun (WGS) entry which is preliminary data.</text>
</comment>
<keyword evidence="1" id="KW-0472">Membrane</keyword>
<evidence type="ECO:0000313" key="4">
    <source>
        <dbReference type="Proteomes" id="UP000276542"/>
    </source>
</evidence>
<evidence type="ECO:0000259" key="2">
    <source>
        <dbReference type="Pfam" id="PF07811"/>
    </source>
</evidence>
<sequence>MRPVMRRDERGAVTAEIALALPVLAAVLLAMVWLLTLGLAQMRVTDAAREAARAAARGDGTARAEQLARTAAPGARVEVVTEGGVVKVRVSTVQRPPGGLLGHLGEATLSAEAEGLVEGVSGGADP</sequence>
<dbReference type="InterPro" id="IPR012495">
    <property type="entry name" value="TadE-like_dom"/>
</dbReference>
<feature type="domain" description="TadE-like" evidence="2">
    <location>
        <begin position="11"/>
        <end position="53"/>
    </location>
</feature>
<dbReference type="NCBIfam" id="NF041390">
    <property type="entry name" value="TadE_Rv3655c"/>
    <property type="match status" value="1"/>
</dbReference>
<dbReference type="EMBL" id="QYRP01000002">
    <property type="protein sequence ID" value="RJS46050.1"/>
    <property type="molecule type" value="Genomic_DNA"/>
</dbReference>
<proteinExistence type="predicted"/>